<feature type="transmembrane region" description="Helical" evidence="6">
    <location>
        <begin position="127"/>
        <end position="150"/>
    </location>
</feature>
<evidence type="ECO:0000256" key="5">
    <source>
        <dbReference type="ARBA" id="ARBA00038359"/>
    </source>
</evidence>
<dbReference type="InterPro" id="IPR049326">
    <property type="entry name" value="Rhodopsin_dom_fungi"/>
</dbReference>
<evidence type="ECO:0000256" key="2">
    <source>
        <dbReference type="ARBA" id="ARBA00022692"/>
    </source>
</evidence>
<gene>
    <name evidence="8" type="ORF">JMJ35_001897</name>
</gene>
<evidence type="ECO:0000313" key="8">
    <source>
        <dbReference type="EMBL" id="KAK0515863.1"/>
    </source>
</evidence>
<evidence type="ECO:0000256" key="4">
    <source>
        <dbReference type="ARBA" id="ARBA00023136"/>
    </source>
</evidence>
<feature type="transmembrane region" description="Helical" evidence="6">
    <location>
        <begin position="16"/>
        <end position="36"/>
    </location>
</feature>
<accession>A0AA39V4I5</accession>
<keyword evidence="3 6" id="KW-1133">Transmembrane helix</keyword>
<feature type="transmembrane region" description="Helical" evidence="6">
    <location>
        <begin position="201"/>
        <end position="220"/>
    </location>
</feature>
<dbReference type="PANTHER" id="PTHR33048">
    <property type="entry name" value="PTH11-LIKE INTEGRAL MEMBRANE PROTEIN (AFU_ORTHOLOGUE AFUA_5G11245)"/>
    <property type="match status" value="1"/>
</dbReference>
<reference evidence="8" key="1">
    <citation type="submission" date="2023-03" db="EMBL/GenBank/DDBJ databases">
        <title>Complete genome of Cladonia borealis.</title>
        <authorList>
            <person name="Park H."/>
        </authorList>
    </citation>
    <scope>NUCLEOTIDE SEQUENCE</scope>
    <source>
        <strain evidence="8">ANT050790</strain>
    </source>
</reference>
<dbReference type="Pfam" id="PF20684">
    <property type="entry name" value="Fung_rhodopsin"/>
    <property type="match status" value="1"/>
</dbReference>
<organism evidence="8 9">
    <name type="scientific">Cladonia borealis</name>
    <dbReference type="NCBI Taxonomy" id="184061"/>
    <lineage>
        <taxon>Eukaryota</taxon>
        <taxon>Fungi</taxon>
        <taxon>Dikarya</taxon>
        <taxon>Ascomycota</taxon>
        <taxon>Pezizomycotina</taxon>
        <taxon>Lecanoromycetes</taxon>
        <taxon>OSLEUM clade</taxon>
        <taxon>Lecanoromycetidae</taxon>
        <taxon>Lecanorales</taxon>
        <taxon>Lecanorineae</taxon>
        <taxon>Cladoniaceae</taxon>
        <taxon>Cladonia</taxon>
    </lineage>
</organism>
<keyword evidence="2 6" id="KW-0812">Transmembrane</keyword>
<evidence type="ECO:0000256" key="6">
    <source>
        <dbReference type="SAM" id="Phobius"/>
    </source>
</evidence>
<feature type="transmembrane region" description="Helical" evidence="6">
    <location>
        <begin position="170"/>
        <end position="189"/>
    </location>
</feature>
<keyword evidence="9" id="KW-1185">Reference proteome</keyword>
<evidence type="ECO:0000256" key="3">
    <source>
        <dbReference type="ARBA" id="ARBA00022989"/>
    </source>
</evidence>
<dbReference type="InterPro" id="IPR052337">
    <property type="entry name" value="SAT4-like"/>
</dbReference>
<protein>
    <recommendedName>
        <fullName evidence="7">Rhodopsin domain-containing protein</fullName>
    </recommendedName>
</protein>
<dbReference type="EMBL" id="JAFEKC020000003">
    <property type="protein sequence ID" value="KAK0515863.1"/>
    <property type="molecule type" value="Genomic_DNA"/>
</dbReference>
<feature type="domain" description="Rhodopsin" evidence="7">
    <location>
        <begin position="32"/>
        <end position="266"/>
    </location>
</feature>
<evidence type="ECO:0000259" key="7">
    <source>
        <dbReference type="Pfam" id="PF20684"/>
    </source>
</evidence>
<dbReference type="Proteomes" id="UP001166286">
    <property type="component" value="Unassembled WGS sequence"/>
</dbReference>
<comment type="subcellular location">
    <subcellularLocation>
        <location evidence="1">Membrane</location>
        <topology evidence="1">Multi-pass membrane protein</topology>
    </subcellularLocation>
</comment>
<dbReference type="AlphaFoldDB" id="A0AA39V4I5"/>
<feature type="transmembrane region" description="Helical" evidence="6">
    <location>
        <begin position="86"/>
        <end position="106"/>
    </location>
</feature>
<comment type="similarity">
    <text evidence="5">Belongs to the SAT4 family.</text>
</comment>
<proteinExistence type="inferred from homology"/>
<dbReference type="PANTHER" id="PTHR33048:SF146">
    <property type="entry name" value="INTEGRAL MEMBRANE PROTEIN"/>
    <property type="match status" value="1"/>
</dbReference>
<name>A0AA39V4I5_9LECA</name>
<evidence type="ECO:0000313" key="9">
    <source>
        <dbReference type="Proteomes" id="UP001166286"/>
    </source>
</evidence>
<evidence type="ECO:0000256" key="1">
    <source>
        <dbReference type="ARBA" id="ARBA00004141"/>
    </source>
</evidence>
<comment type="caution">
    <text evidence="8">The sequence shown here is derived from an EMBL/GenBank/DDBJ whole genome shotgun (WGS) entry which is preliminary data.</text>
</comment>
<feature type="transmembrane region" description="Helical" evidence="6">
    <location>
        <begin position="48"/>
        <end position="70"/>
    </location>
</feature>
<sequence length="380" mass="42416">MSWSPAIASSLRLGEGLTLGLGLGTTALLMTIRLWTKLRLIGKMLAEDYICLVAFLAYAGGISSLLLMIINDYNNEARSNITDPRFYYLSFAGDTLYCIIVPMVKVSILLQYKTIFVMRRGEGMHTVVYCMIYWVVISYMVMIVTAGVLVTTSNDSRCFVTQGRFFAASGWFSLVSDVTILLIPLRPIWRLQVPWTSKIRIAAIFGLGIFACAASAVRAYRCQRVLYLSVASPAVGYDLGLVRLWSSAEIATGIIVGCLPMLPRFIKEYAPRRRTSSSTDRRRKSTFFPMVCFRVAKQKGFRKDTNTANSSYIEAQDPGLTSLHSDFPQTPAQTDNNISVRTSVAISSSEDRNNRGVIGRNESYIRLEDFGQSHQQPFAL</sequence>
<dbReference type="GO" id="GO:0016020">
    <property type="term" value="C:membrane"/>
    <property type="evidence" value="ECO:0007669"/>
    <property type="project" value="UniProtKB-SubCell"/>
</dbReference>
<keyword evidence="4 6" id="KW-0472">Membrane</keyword>
<feature type="transmembrane region" description="Helical" evidence="6">
    <location>
        <begin position="240"/>
        <end position="262"/>
    </location>
</feature>